<dbReference type="InterPro" id="IPR009003">
    <property type="entry name" value="Peptidase_S1_PA"/>
</dbReference>
<evidence type="ECO:0000256" key="5">
    <source>
        <dbReference type="ARBA" id="ARBA00022825"/>
    </source>
</evidence>
<evidence type="ECO:0000256" key="3">
    <source>
        <dbReference type="ARBA" id="ARBA00022729"/>
    </source>
</evidence>
<evidence type="ECO:0000256" key="1">
    <source>
        <dbReference type="ARBA" id="ARBA00004239"/>
    </source>
</evidence>
<keyword evidence="4" id="KW-0378">Hydrolase</keyword>
<keyword evidence="11" id="KW-1185">Reference proteome</keyword>
<dbReference type="InterPro" id="IPR043504">
    <property type="entry name" value="Peptidase_S1_PA_chymotrypsin"/>
</dbReference>
<comment type="subcellular location">
    <subcellularLocation>
        <location evidence="1">Secreted</location>
        <location evidence="1">Extracellular space</location>
    </subcellularLocation>
</comment>
<evidence type="ECO:0000313" key="11">
    <source>
        <dbReference type="Proteomes" id="UP000295192"/>
    </source>
</evidence>
<name>A0A484B6H6_DRONA</name>
<evidence type="ECO:0000256" key="7">
    <source>
        <dbReference type="ARBA" id="ARBA00036320"/>
    </source>
</evidence>
<dbReference type="InterPro" id="IPR050430">
    <property type="entry name" value="Peptidase_S1"/>
</dbReference>
<proteinExistence type="predicted"/>
<dbReference type="SUPFAM" id="SSF50494">
    <property type="entry name" value="Trypsin-like serine proteases"/>
    <property type="match status" value="1"/>
</dbReference>
<feature type="domain" description="Peptidase S1" evidence="9">
    <location>
        <begin position="63"/>
        <end position="289"/>
    </location>
</feature>
<dbReference type="EC" id="3.4.21.4" evidence="8"/>
<dbReference type="PANTHER" id="PTHR24276:SF91">
    <property type="entry name" value="AT26814P-RELATED"/>
    <property type="match status" value="1"/>
</dbReference>
<evidence type="ECO:0000256" key="2">
    <source>
        <dbReference type="ARBA" id="ARBA00022670"/>
    </source>
</evidence>
<keyword evidence="6" id="KW-1015">Disulfide bond</keyword>
<dbReference type="GO" id="GO:0005576">
    <property type="term" value="C:extracellular region"/>
    <property type="evidence" value="ECO:0007669"/>
    <property type="project" value="UniProtKB-SubCell"/>
</dbReference>
<dbReference type="SMART" id="SM00020">
    <property type="entry name" value="Tryp_SPc"/>
    <property type="match status" value="1"/>
</dbReference>
<dbReference type="OMA" id="MFRKWIN"/>
<evidence type="ECO:0000256" key="6">
    <source>
        <dbReference type="ARBA" id="ARBA00023157"/>
    </source>
</evidence>
<evidence type="ECO:0000259" key="9">
    <source>
        <dbReference type="PROSITE" id="PS50240"/>
    </source>
</evidence>
<dbReference type="GO" id="GO:0004252">
    <property type="term" value="F:serine-type endopeptidase activity"/>
    <property type="evidence" value="ECO:0007669"/>
    <property type="project" value="UniProtKB-EC"/>
</dbReference>
<dbReference type="PROSITE" id="PS50240">
    <property type="entry name" value="TRYPSIN_DOM"/>
    <property type="match status" value="1"/>
</dbReference>
<sequence length="318" mass="35631">MKKLDEVATIANVEQELEQEAQQEQQKKTWTKQLSKHSKVDVILLLCLFLLMNGVKAGREPRISRGEDASIEDVPYMGSLRKLQNESVAVGSGYICAAAVIKNRVLITSAFCIYRQTREDMVAVIGNTNTRGLSSTMRVLKIASWRWHGLYKHNELAYNIGLVFTSEDIMPVKGAIAYLPITMEVFQPNTRCSFCGWGADTTVAVLRDAPHVALRRISSKMECFKRALVVGVMCTYDLARAAKTNRFDLGGPLKCNDTLAGVFLGSASNEYMLFTDIYMFRKWINGGIYMHFNGVEALRSSCFQWHVSVAIAIYLITS</sequence>
<comment type="caution">
    <text evidence="10">The sequence shown here is derived from an EMBL/GenBank/DDBJ whole genome shotgun (WGS) entry which is preliminary data.</text>
</comment>
<dbReference type="OrthoDB" id="8189841at2759"/>
<dbReference type="EMBL" id="LSRL02000112">
    <property type="protein sequence ID" value="TDG44244.1"/>
    <property type="molecule type" value="Genomic_DNA"/>
</dbReference>
<evidence type="ECO:0000313" key="10">
    <source>
        <dbReference type="EMBL" id="TDG44244.1"/>
    </source>
</evidence>
<keyword evidence="5" id="KW-0720">Serine protease</keyword>
<dbReference type="Pfam" id="PF00089">
    <property type="entry name" value="Trypsin"/>
    <property type="match status" value="1"/>
</dbReference>
<gene>
    <name evidence="10" type="ORF">AWZ03_009329</name>
</gene>
<evidence type="ECO:0000256" key="4">
    <source>
        <dbReference type="ARBA" id="ARBA00022801"/>
    </source>
</evidence>
<dbReference type="AlphaFoldDB" id="A0A484B6H6"/>
<reference evidence="10 11" key="1">
    <citation type="journal article" date="2019" name="J. Hered.">
        <title>An Improved Genome Assembly for Drosophila navojoa, the Basal Species in the mojavensis Cluster.</title>
        <authorList>
            <person name="Vanderlinde T."/>
            <person name="Dupim E.G."/>
            <person name="Nazario-Yepiz N.O."/>
            <person name="Carvalho A.B."/>
        </authorList>
    </citation>
    <scope>NUCLEOTIDE SEQUENCE [LARGE SCALE GENOMIC DNA]</scope>
    <source>
        <strain evidence="10">Navoj_Jal97</strain>
        <tissue evidence="10">Whole organism</tissue>
    </source>
</reference>
<keyword evidence="3" id="KW-0732">Signal</keyword>
<evidence type="ECO:0000256" key="8">
    <source>
        <dbReference type="ARBA" id="ARBA00038868"/>
    </source>
</evidence>
<accession>A0A484B6H6</accession>
<dbReference type="PANTHER" id="PTHR24276">
    <property type="entry name" value="POLYSERASE-RELATED"/>
    <property type="match status" value="1"/>
</dbReference>
<dbReference type="Proteomes" id="UP000295192">
    <property type="component" value="Unassembled WGS sequence"/>
</dbReference>
<dbReference type="Gene3D" id="2.40.10.10">
    <property type="entry name" value="Trypsin-like serine proteases"/>
    <property type="match status" value="1"/>
</dbReference>
<keyword evidence="2" id="KW-0645">Protease</keyword>
<organism evidence="10 11">
    <name type="scientific">Drosophila navojoa</name>
    <name type="common">Fruit fly</name>
    <dbReference type="NCBI Taxonomy" id="7232"/>
    <lineage>
        <taxon>Eukaryota</taxon>
        <taxon>Metazoa</taxon>
        <taxon>Ecdysozoa</taxon>
        <taxon>Arthropoda</taxon>
        <taxon>Hexapoda</taxon>
        <taxon>Insecta</taxon>
        <taxon>Pterygota</taxon>
        <taxon>Neoptera</taxon>
        <taxon>Endopterygota</taxon>
        <taxon>Diptera</taxon>
        <taxon>Brachycera</taxon>
        <taxon>Muscomorpha</taxon>
        <taxon>Ephydroidea</taxon>
        <taxon>Drosophilidae</taxon>
        <taxon>Drosophila</taxon>
    </lineage>
</organism>
<protein>
    <recommendedName>
        <fullName evidence="8">trypsin</fullName>
        <ecNumber evidence="8">3.4.21.4</ecNumber>
    </recommendedName>
</protein>
<dbReference type="InterPro" id="IPR001254">
    <property type="entry name" value="Trypsin_dom"/>
</dbReference>
<comment type="catalytic activity">
    <reaction evidence="7">
        <text>Preferential cleavage: Arg-|-Xaa, Lys-|-Xaa.</text>
        <dbReference type="EC" id="3.4.21.4"/>
    </reaction>
</comment>
<dbReference type="GO" id="GO:0006508">
    <property type="term" value="P:proteolysis"/>
    <property type="evidence" value="ECO:0007669"/>
    <property type="project" value="UniProtKB-KW"/>
</dbReference>